<accession>A0A084SUL6</accession>
<dbReference type="Gene3D" id="3.40.50.2300">
    <property type="match status" value="1"/>
</dbReference>
<protein>
    <recommendedName>
        <fullName evidence="2">Response regulatory domain-containing protein</fullName>
    </recommendedName>
</protein>
<evidence type="ECO:0000256" key="1">
    <source>
        <dbReference type="PROSITE-ProRule" id="PRU00169"/>
    </source>
</evidence>
<dbReference type="InterPro" id="IPR001789">
    <property type="entry name" value="Sig_transdc_resp-reg_receiver"/>
</dbReference>
<sequence length="115" mass="12849">MVDAQRVARLTIKLLLGIEGYTVVEADTHDKALAELARGVDLMLVRLKSMNALELIPRAVAVAPYLRIIVMTLWGAEEEAKAAVRCGACNEYMMLPFKEGELIERVERLIKQVKP</sequence>
<gene>
    <name evidence="3" type="ORF">Q664_17805</name>
</gene>
<comment type="caution">
    <text evidence="3">The sequence shown here is derived from an EMBL/GenBank/DDBJ whole genome shotgun (WGS) entry which is preliminary data.</text>
</comment>
<feature type="domain" description="Response regulatory" evidence="2">
    <location>
        <begin position="1"/>
        <end position="110"/>
    </location>
</feature>
<dbReference type="EMBL" id="JPMI01000109">
    <property type="protein sequence ID" value="KFA92151.1"/>
    <property type="molecule type" value="Genomic_DNA"/>
</dbReference>
<name>A0A084SUL6_9BACT</name>
<dbReference type="InterPro" id="IPR011006">
    <property type="entry name" value="CheY-like_superfamily"/>
</dbReference>
<comment type="caution">
    <text evidence="1">Lacks conserved residue(s) required for the propagation of feature annotation.</text>
</comment>
<dbReference type="CDD" id="cd00156">
    <property type="entry name" value="REC"/>
    <property type="match status" value="1"/>
</dbReference>
<dbReference type="GO" id="GO:0000160">
    <property type="term" value="P:phosphorelay signal transduction system"/>
    <property type="evidence" value="ECO:0007669"/>
    <property type="project" value="InterPro"/>
</dbReference>
<evidence type="ECO:0000313" key="4">
    <source>
        <dbReference type="Proteomes" id="UP000028547"/>
    </source>
</evidence>
<dbReference type="PROSITE" id="PS50110">
    <property type="entry name" value="RESPONSE_REGULATORY"/>
    <property type="match status" value="1"/>
</dbReference>
<proteinExistence type="predicted"/>
<dbReference type="SMART" id="SM00448">
    <property type="entry name" value="REC"/>
    <property type="match status" value="1"/>
</dbReference>
<evidence type="ECO:0000259" key="2">
    <source>
        <dbReference type="PROSITE" id="PS50110"/>
    </source>
</evidence>
<dbReference type="AlphaFoldDB" id="A0A084SUL6"/>
<dbReference type="SUPFAM" id="SSF52172">
    <property type="entry name" value="CheY-like"/>
    <property type="match status" value="1"/>
</dbReference>
<organism evidence="3 4">
    <name type="scientific">Archangium violaceum Cb vi76</name>
    <dbReference type="NCBI Taxonomy" id="1406225"/>
    <lineage>
        <taxon>Bacteria</taxon>
        <taxon>Pseudomonadati</taxon>
        <taxon>Myxococcota</taxon>
        <taxon>Myxococcia</taxon>
        <taxon>Myxococcales</taxon>
        <taxon>Cystobacterineae</taxon>
        <taxon>Archangiaceae</taxon>
        <taxon>Archangium</taxon>
    </lineage>
</organism>
<evidence type="ECO:0000313" key="3">
    <source>
        <dbReference type="EMBL" id="KFA92151.1"/>
    </source>
</evidence>
<dbReference type="Proteomes" id="UP000028547">
    <property type="component" value="Unassembled WGS sequence"/>
</dbReference>
<reference evidence="3 4" key="1">
    <citation type="submission" date="2014-07" db="EMBL/GenBank/DDBJ databases">
        <title>Draft Genome Sequence of Gephyronic Acid Producer, Cystobacter violaceus Strain Cb vi76.</title>
        <authorList>
            <person name="Stevens D.C."/>
            <person name="Young J."/>
            <person name="Carmichael R."/>
            <person name="Tan J."/>
            <person name="Taylor R.E."/>
        </authorList>
    </citation>
    <scope>NUCLEOTIDE SEQUENCE [LARGE SCALE GENOMIC DNA]</scope>
    <source>
        <strain evidence="3 4">Cb vi76</strain>
    </source>
</reference>
<dbReference type="Pfam" id="PF00072">
    <property type="entry name" value="Response_reg"/>
    <property type="match status" value="1"/>
</dbReference>